<dbReference type="RefSeq" id="WP_074103144.1">
    <property type="nucleotide sequence ID" value="NZ_LVWI01000002.1"/>
</dbReference>
<dbReference type="InterPro" id="IPR010985">
    <property type="entry name" value="Ribbon_hlx_hlx"/>
</dbReference>
<comment type="caution">
    <text evidence="2">The sequence shown here is derived from an EMBL/GenBank/DDBJ whole genome shotgun (WGS) entry which is preliminary data.</text>
</comment>
<evidence type="ECO:0000259" key="1">
    <source>
        <dbReference type="Pfam" id="PF01402"/>
    </source>
</evidence>
<dbReference type="EMBL" id="LVWI01000002">
    <property type="protein sequence ID" value="OKP91032.1"/>
    <property type="molecule type" value="Genomic_DNA"/>
</dbReference>
<sequence length="74" mass="8554">MPQAEKKITVKLPKKQYEALKKDAATQHLSRADIIRAFIQKGMSVDAYTEEIDFVFLIRILVLLRKSSFSHFSN</sequence>
<dbReference type="Pfam" id="PF01402">
    <property type="entry name" value="RHH_1"/>
    <property type="match status" value="1"/>
</dbReference>
<evidence type="ECO:0000313" key="2">
    <source>
        <dbReference type="EMBL" id="OKP91032.1"/>
    </source>
</evidence>
<keyword evidence="3" id="KW-1185">Reference proteome</keyword>
<protein>
    <recommendedName>
        <fullName evidence="1">Ribbon-helix-helix protein CopG domain-containing protein</fullName>
    </recommendedName>
</protein>
<reference evidence="2 3" key="1">
    <citation type="submission" date="2016-03" db="EMBL/GenBank/DDBJ databases">
        <authorList>
            <person name="Sant'Anna F.H."/>
            <person name="Ambrosini A."/>
            <person name="Souza R."/>
            <person name="Bach E."/>
            <person name="Fernandes G."/>
            <person name="Balsanelli E."/>
            <person name="Baura V.A."/>
            <person name="Souza E.M."/>
            <person name="Passaglia L."/>
        </authorList>
    </citation>
    <scope>NUCLEOTIDE SEQUENCE [LARGE SCALE GENOMIC DNA]</scope>
    <source>
        <strain evidence="2 3">P26E</strain>
    </source>
</reference>
<gene>
    <name evidence="2" type="ORF">A3844_04080</name>
</gene>
<dbReference type="SUPFAM" id="SSF47598">
    <property type="entry name" value="Ribbon-helix-helix"/>
    <property type="match status" value="1"/>
</dbReference>
<feature type="domain" description="Ribbon-helix-helix protein CopG" evidence="1">
    <location>
        <begin position="6"/>
        <end position="39"/>
    </location>
</feature>
<accession>A0ABX3ET22</accession>
<organism evidence="2 3">
    <name type="scientific">Paenibacillus helianthi</name>
    <dbReference type="NCBI Taxonomy" id="1349432"/>
    <lineage>
        <taxon>Bacteria</taxon>
        <taxon>Bacillati</taxon>
        <taxon>Bacillota</taxon>
        <taxon>Bacilli</taxon>
        <taxon>Bacillales</taxon>
        <taxon>Paenibacillaceae</taxon>
        <taxon>Paenibacillus</taxon>
    </lineage>
</organism>
<proteinExistence type="predicted"/>
<dbReference type="InterPro" id="IPR002145">
    <property type="entry name" value="CopG"/>
</dbReference>
<evidence type="ECO:0000313" key="3">
    <source>
        <dbReference type="Proteomes" id="UP000186058"/>
    </source>
</evidence>
<dbReference type="Proteomes" id="UP000186058">
    <property type="component" value="Unassembled WGS sequence"/>
</dbReference>
<name>A0ABX3ET22_9BACL</name>